<organism evidence="6 7">
    <name type="scientific">Gemmata massiliana</name>
    <dbReference type="NCBI Taxonomy" id="1210884"/>
    <lineage>
        <taxon>Bacteria</taxon>
        <taxon>Pseudomonadati</taxon>
        <taxon>Planctomycetota</taxon>
        <taxon>Planctomycetia</taxon>
        <taxon>Gemmatales</taxon>
        <taxon>Gemmataceae</taxon>
        <taxon>Gemmata</taxon>
    </lineage>
</organism>
<dbReference type="GO" id="GO:0004673">
    <property type="term" value="F:protein histidine kinase activity"/>
    <property type="evidence" value="ECO:0007669"/>
    <property type="project" value="UniProtKB-EC"/>
</dbReference>
<evidence type="ECO:0000256" key="4">
    <source>
        <dbReference type="SAM" id="Phobius"/>
    </source>
</evidence>
<feature type="transmembrane region" description="Helical" evidence="4">
    <location>
        <begin position="20"/>
        <end position="39"/>
    </location>
</feature>
<evidence type="ECO:0000313" key="6">
    <source>
        <dbReference type="EMBL" id="VTR93541.1"/>
    </source>
</evidence>
<dbReference type="InterPro" id="IPR004358">
    <property type="entry name" value="Sig_transdc_His_kin-like_C"/>
</dbReference>
<keyword evidence="4" id="KW-0472">Membrane</keyword>
<keyword evidence="7" id="KW-1185">Reference proteome</keyword>
<dbReference type="InterPro" id="IPR005467">
    <property type="entry name" value="His_kinase_dom"/>
</dbReference>
<keyword evidence="3" id="KW-0175">Coiled coil</keyword>
<name>A0A6P2CX18_9BACT</name>
<dbReference type="PANTHER" id="PTHR43065">
    <property type="entry name" value="SENSOR HISTIDINE KINASE"/>
    <property type="match status" value="1"/>
</dbReference>
<dbReference type="SMART" id="SM00387">
    <property type="entry name" value="HATPase_c"/>
    <property type="match status" value="1"/>
</dbReference>
<dbReference type="CDD" id="cd00075">
    <property type="entry name" value="HATPase"/>
    <property type="match status" value="1"/>
</dbReference>
<keyword evidence="4" id="KW-0812">Transmembrane</keyword>
<reference evidence="6 7" key="1">
    <citation type="submission" date="2019-05" db="EMBL/GenBank/DDBJ databases">
        <authorList>
            <consortium name="Science for Life Laboratories"/>
        </authorList>
    </citation>
    <scope>NUCLEOTIDE SEQUENCE [LARGE SCALE GENOMIC DNA]</scope>
    <source>
        <strain evidence="6">Soil9</strain>
    </source>
</reference>
<dbReference type="PANTHER" id="PTHR43065:SF42">
    <property type="entry name" value="TWO-COMPONENT SENSOR PPRA"/>
    <property type="match status" value="1"/>
</dbReference>
<feature type="domain" description="Histidine kinase" evidence="5">
    <location>
        <begin position="320"/>
        <end position="566"/>
    </location>
</feature>
<dbReference type="RefSeq" id="WP_162668252.1">
    <property type="nucleotide sequence ID" value="NZ_LR593886.1"/>
</dbReference>
<protein>
    <recommendedName>
        <fullName evidence="2">histidine kinase</fullName>
        <ecNumber evidence="2">2.7.13.3</ecNumber>
    </recommendedName>
</protein>
<keyword evidence="6" id="KW-0418">Kinase</keyword>
<dbReference type="Gene3D" id="3.30.565.10">
    <property type="entry name" value="Histidine kinase-like ATPase, C-terminal domain"/>
    <property type="match status" value="1"/>
</dbReference>
<dbReference type="InterPro" id="IPR036890">
    <property type="entry name" value="HATPase_C_sf"/>
</dbReference>
<gene>
    <name evidence="6" type="ORF">SOIL9_41730</name>
</gene>
<evidence type="ECO:0000256" key="3">
    <source>
        <dbReference type="SAM" id="Coils"/>
    </source>
</evidence>
<evidence type="ECO:0000259" key="5">
    <source>
        <dbReference type="PROSITE" id="PS50109"/>
    </source>
</evidence>
<sequence length="567" mass="64602">MSSSALDAPRFPVWRYAGRLLPLAVLWAVLVGLLAWLLATRANWGEESDRADVREWLDNTRVFRKTLAELVREFVDLHNTEERGPDHGDRVKNKRAELEEHLRAMVEPTRMYTGQLPLFPNVYSLEIEFSGVTGADTRPVEPIVWTSPKPRPGGSAKAQLRTLDFEPPLDRPGARARVRCVYQLHSFNRMQKQQDEFRFWQTVATGVLVPTTLIAVFVVGRFVRREQARELEKWRAAAEAEHRERDLLAAQVERELIERSLLEARVKQQELERSSEELGRKLLEQELAAAKLTNRAAEAEREALEMKSQLYASIGIMAGSYAHNIKNLLVRPNDLITRCMEAAGNTEQHGMLEEVKSTLGTVTERLQQILRTVRRDPANAEVTQVDVYALFRETQRTWAEMGRDKWKVAVSMDVPPGAALVTGDLSHMQQAVENLVFNARDATFEMRNYLRDEAKRETDPTARRHKLLDAASWKGEIHLTAHRDREHVVLEVRDNGIGMTDEVRRNCLKTHFTTKRDNALYEGYSAGMGLGLSFVAMVLEHHGGSLEIDSAPLRGTTFRVRFPCVRS</sequence>
<dbReference type="KEGG" id="gms:SOIL9_41730"/>
<evidence type="ECO:0000256" key="2">
    <source>
        <dbReference type="ARBA" id="ARBA00012438"/>
    </source>
</evidence>
<dbReference type="EC" id="2.7.13.3" evidence="2"/>
<dbReference type="InterPro" id="IPR003594">
    <property type="entry name" value="HATPase_dom"/>
</dbReference>
<evidence type="ECO:0000313" key="7">
    <source>
        <dbReference type="Proteomes" id="UP000464178"/>
    </source>
</evidence>
<dbReference type="SUPFAM" id="SSF55874">
    <property type="entry name" value="ATPase domain of HSP90 chaperone/DNA topoisomerase II/histidine kinase"/>
    <property type="match status" value="1"/>
</dbReference>
<keyword evidence="6" id="KW-0808">Transferase</keyword>
<dbReference type="EMBL" id="LR593886">
    <property type="protein sequence ID" value="VTR93541.1"/>
    <property type="molecule type" value="Genomic_DNA"/>
</dbReference>
<feature type="coiled-coil region" evidence="3">
    <location>
        <begin position="224"/>
        <end position="309"/>
    </location>
</feature>
<dbReference type="PRINTS" id="PR00344">
    <property type="entry name" value="BCTRLSENSOR"/>
</dbReference>
<dbReference type="PROSITE" id="PS50109">
    <property type="entry name" value="HIS_KIN"/>
    <property type="match status" value="1"/>
</dbReference>
<accession>A0A6P2CX18</accession>
<comment type="catalytic activity">
    <reaction evidence="1">
        <text>ATP + protein L-histidine = ADP + protein N-phospho-L-histidine.</text>
        <dbReference type="EC" id="2.7.13.3"/>
    </reaction>
</comment>
<dbReference type="Proteomes" id="UP000464178">
    <property type="component" value="Chromosome"/>
</dbReference>
<keyword evidence="4" id="KW-1133">Transmembrane helix</keyword>
<feature type="transmembrane region" description="Helical" evidence="4">
    <location>
        <begin position="199"/>
        <end position="223"/>
    </location>
</feature>
<dbReference type="AlphaFoldDB" id="A0A6P2CX18"/>
<proteinExistence type="predicted"/>
<evidence type="ECO:0000256" key="1">
    <source>
        <dbReference type="ARBA" id="ARBA00000085"/>
    </source>
</evidence>
<dbReference type="Pfam" id="PF02518">
    <property type="entry name" value="HATPase_c"/>
    <property type="match status" value="1"/>
</dbReference>